<sequence length="701" mass="78392">MTGRRRLSRRAESVEPVGELGTRQTRNSTRRAEASVEPEPRPQIKIPQRGTRRRRRRSLESVATNDFPKSPTSHGSPDPENKGLDLVSESIEVGAVFETDPLDEPLDMDPERIKDMLDYDIPKLMRWCNKMYDVLPSMDSQQPDVHDLATFKSTRKSYSGARIPFSNGSPLFIKLIDLSEYDAEVQAKVQAAICSGNLIALLTSIVEVRLGGEKPRIVFDQLDAAFPDLFNPDSDPDPKADANETARTLDLGFRIRYRRLVELLATNVPFKPTILAANMFCTQGVHDLKAARAALNNGPYSKLANIDVNTNLDHHKNCQSRIRELSSRLLSNVKVELLDQEHPQEELFDDLRLWALEIYERLNRPAEPGNAQVNNPALEPDTNIGHGESEAPLVGNDDNDEVGEDSDSGSDTDAGGYDQLPPQEANQNFINSTATLVAVRQSEIRATVRPTATPPSNRQVAKGKGKAIEIGDAIRHLDPGQLLDPSQKRARSSGNDENEDDDFEVNEQLFDNSEAIRQEDTAIQRPLKRPRFSKQPRASSTQPLSPGISASRRIASEHRLDDLPNEPNVKERDILILSQGAQNTRRAYIPSKPRQVRVPWTASDTARLLDLIADPSLNCSWSAMEEEGGFEHPRNQQALRDKARGLKVWYLEGDWVLPAGFDQVALGQKEKNAVIKCHKNPDRREDDLDEDGRVINNILVE</sequence>
<reference evidence="1 2" key="1">
    <citation type="journal article" date="2022" name="New Phytol.">
        <title>Ecological generalism drives hyperdiversity of secondary metabolite gene clusters in xylarialean endophytes.</title>
        <authorList>
            <person name="Franco M.E.E."/>
            <person name="Wisecaver J.H."/>
            <person name="Arnold A.E."/>
            <person name="Ju Y.M."/>
            <person name="Slot J.C."/>
            <person name="Ahrendt S."/>
            <person name="Moore L.P."/>
            <person name="Eastman K.E."/>
            <person name="Scott K."/>
            <person name="Konkel Z."/>
            <person name="Mondo S.J."/>
            <person name="Kuo A."/>
            <person name="Hayes R.D."/>
            <person name="Haridas S."/>
            <person name="Andreopoulos B."/>
            <person name="Riley R."/>
            <person name="LaButti K."/>
            <person name="Pangilinan J."/>
            <person name="Lipzen A."/>
            <person name="Amirebrahimi M."/>
            <person name="Yan J."/>
            <person name="Adam C."/>
            <person name="Keymanesh K."/>
            <person name="Ng V."/>
            <person name="Louie K."/>
            <person name="Northen T."/>
            <person name="Drula E."/>
            <person name="Henrissat B."/>
            <person name="Hsieh H.M."/>
            <person name="Youens-Clark K."/>
            <person name="Lutzoni F."/>
            <person name="Miadlikowska J."/>
            <person name="Eastwood D.C."/>
            <person name="Hamelin R.C."/>
            <person name="Grigoriev I.V."/>
            <person name="U'Ren J.M."/>
        </authorList>
    </citation>
    <scope>NUCLEOTIDE SEQUENCE [LARGE SCALE GENOMIC DNA]</scope>
    <source>
        <strain evidence="1 2">CBS 119005</strain>
    </source>
</reference>
<organism evidence="1 2">
    <name type="scientific">Hypoxylon rubiginosum</name>
    <dbReference type="NCBI Taxonomy" id="110542"/>
    <lineage>
        <taxon>Eukaryota</taxon>
        <taxon>Fungi</taxon>
        <taxon>Dikarya</taxon>
        <taxon>Ascomycota</taxon>
        <taxon>Pezizomycotina</taxon>
        <taxon>Sordariomycetes</taxon>
        <taxon>Xylariomycetidae</taxon>
        <taxon>Xylariales</taxon>
        <taxon>Hypoxylaceae</taxon>
        <taxon>Hypoxylon</taxon>
    </lineage>
</organism>
<comment type="caution">
    <text evidence="1">The sequence shown here is derived from an EMBL/GenBank/DDBJ whole genome shotgun (WGS) entry which is preliminary data.</text>
</comment>
<keyword evidence="2" id="KW-1185">Reference proteome</keyword>
<evidence type="ECO:0000313" key="1">
    <source>
        <dbReference type="EMBL" id="KAI4860971.1"/>
    </source>
</evidence>
<dbReference type="Proteomes" id="UP001497700">
    <property type="component" value="Unassembled WGS sequence"/>
</dbReference>
<protein>
    <submittedName>
        <fullName evidence="1">Uncharacterized protein</fullName>
    </submittedName>
</protein>
<name>A0ACB9YP67_9PEZI</name>
<accession>A0ACB9YP67</accession>
<evidence type="ECO:0000313" key="2">
    <source>
        <dbReference type="Proteomes" id="UP001497700"/>
    </source>
</evidence>
<gene>
    <name evidence="1" type="ORF">F4820DRAFT_465141</name>
</gene>
<proteinExistence type="predicted"/>
<dbReference type="EMBL" id="MU393566">
    <property type="protein sequence ID" value="KAI4860971.1"/>
    <property type="molecule type" value="Genomic_DNA"/>
</dbReference>